<keyword evidence="5" id="KW-0472">Membrane</keyword>
<dbReference type="InterPro" id="IPR010827">
    <property type="entry name" value="BamA/TamA_POTRA"/>
</dbReference>
<dbReference type="Pfam" id="PF07244">
    <property type="entry name" value="POTRA"/>
    <property type="match status" value="3"/>
</dbReference>
<evidence type="ECO:0000313" key="9">
    <source>
        <dbReference type="EMBL" id="HDM89599.1"/>
    </source>
</evidence>
<accession>A0A7C1B2V9</accession>
<evidence type="ECO:0000259" key="8">
    <source>
        <dbReference type="PROSITE" id="PS51779"/>
    </source>
</evidence>
<dbReference type="PANTHER" id="PTHR12815">
    <property type="entry name" value="SORTING AND ASSEMBLY MACHINERY SAMM50 PROTEIN FAMILY MEMBER"/>
    <property type="match status" value="1"/>
</dbReference>
<evidence type="ECO:0000256" key="3">
    <source>
        <dbReference type="ARBA" id="ARBA00022692"/>
    </source>
</evidence>
<dbReference type="InterPro" id="IPR034746">
    <property type="entry name" value="POTRA"/>
</dbReference>
<organism evidence="9">
    <name type="scientific">candidate division WOR-3 bacterium</name>
    <dbReference type="NCBI Taxonomy" id="2052148"/>
    <lineage>
        <taxon>Bacteria</taxon>
        <taxon>Bacteria division WOR-3</taxon>
    </lineage>
</organism>
<gene>
    <name evidence="9" type="primary">bamA</name>
    <name evidence="9" type="ORF">ENG67_00125</name>
</gene>
<evidence type="ECO:0000256" key="1">
    <source>
        <dbReference type="ARBA" id="ARBA00004370"/>
    </source>
</evidence>
<dbReference type="InterPro" id="IPR039910">
    <property type="entry name" value="D15-like"/>
</dbReference>
<dbReference type="AlphaFoldDB" id="A0A7C1B2V9"/>
<name>A0A7C1B2V9_UNCW3</name>
<protein>
    <recommendedName>
        <fullName evidence="7">Outer membrane protein assembly factor BamA</fullName>
    </recommendedName>
</protein>
<dbReference type="PANTHER" id="PTHR12815:SF18">
    <property type="entry name" value="SORTING AND ASSEMBLY MACHINERY COMPONENT 50 HOMOLOG"/>
    <property type="match status" value="1"/>
</dbReference>
<evidence type="ECO:0000256" key="6">
    <source>
        <dbReference type="ARBA" id="ARBA00023237"/>
    </source>
</evidence>
<dbReference type="PIRSF" id="PIRSF006076">
    <property type="entry name" value="OM_assembly_OMP85"/>
    <property type="match status" value="1"/>
</dbReference>
<keyword evidence="6" id="KW-0998">Cell outer membrane</keyword>
<evidence type="ECO:0000256" key="5">
    <source>
        <dbReference type="ARBA" id="ARBA00023136"/>
    </source>
</evidence>
<dbReference type="Proteomes" id="UP000885931">
    <property type="component" value="Unassembled WGS sequence"/>
</dbReference>
<dbReference type="InterPro" id="IPR000184">
    <property type="entry name" value="Bac_surfAg_D15"/>
</dbReference>
<evidence type="ECO:0000256" key="2">
    <source>
        <dbReference type="ARBA" id="ARBA00022452"/>
    </source>
</evidence>
<proteinExistence type="predicted"/>
<feature type="non-terminal residue" evidence="9">
    <location>
        <position position="1"/>
    </location>
</feature>
<dbReference type="InterPro" id="IPR023707">
    <property type="entry name" value="OM_assembly_BamA"/>
</dbReference>
<sequence length="626" mass="71616">KELYRRKGYLKVSVEDHLSEPDENGEATLTLEVHENGKFFIKKIVVEGNRAVSTKKIKSIMKNKERSFLRSGKFDPDQWEEDLDRIVRYYADHGHPEARIDSSGVEYRDDGVYLYVKVYEGPRYVFGKVSFDGNTVYSTDFLSDRIILVEEKPGLWEAITLIYKGENWDPKAYSQSKLEEALGMIQALYGDSGYIYAHAVPFEKIRNDSIVDVEFRIFEGSRVKVRLIDIVGNTKTRESVIRRELDIFPGEYFSTGKLAKSQRDLMYLNYFGNVGVNFRQTEDTSFVDLVFHVEEKSTGQIGAGVSYSQAEGFFGNLNFNQPNLFGRGQSMSILVDFGKKVRNFRFSFTEPWLLGKPQSLGFDVHNLGHYYPEYKEIERGGSVFYSKRLWNDYWHLSLGYTLEKVELKDVSKELESHLSYWGEGPQLTSRANFSLAFDSRDRLFNPIRGTRVSYSVEKAGGVLGGEVHYFRQLLEAGTFRPLGGEKVILHGRTRLGHLESLSASIDVPLYKRFLLGGTDYYGVRGYDDRSIGIYRNGTLIGGRIFNTVTLELRYRPAEGFYVVGFFDAGLTADRFSEFKLSRYKRGAGVGFNIEIPMVGVLGIYESYGFDKLGNKWMTQFQIGTSF</sequence>
<dbReference type="GO" id="GO:0009279">
    <property type="term" value="C:cell outer membrane"/>
    <property type="evidence" value="ECO:0007669"/>
    <property type="project" value="UniProtKB-UniRule"/>
</dbReference>
<dbReference type="Pfam" id="PF01103">
    <property type="entry name" value="Omp85"/>
    <property type="match status" value="1"/>
</dbReference>
<keyword evidence="4" id="KW-0677">Repeat</keyword>
<reference evidence="9" key="1">
    <citation type="journal article" date="2020" name="mSystems">
        <title>Genome- and Community-Level Interaction Insights into Carbon Utilization and Element Cycling Functions of Hydrothermarchaeota in Hydrothermal Sediment.</title>
        <authorList>
            <person name="Zhou Z."/>
            <person name="Liu Y."/>
            <person name="Xu W."/>
            <person name="Pan J."/>
            <person name="Luo Z.H."/>
            <person name="Li M."/>
        </authorList>
    </citation>
    <scope>NUCLEOTIDE SEQUENCE [LARGE SCALE GENOMIC DNA]</scope>
    <source>
        <strain evidence="9">HyVt-237</strain>
    </source>
</reference>
<dbReference type="EMBL" id="DRBW01000007">
    <property type="protein sequence ID" value="HDM89599.1"/>
    <property type="molecule type" value="Genomic_DNA"/>
</dbReference>
<evidence type="ECO:0000256" key="4">
    <source>
        <dbReference type="ARBA" id="ARBA00022737"/>
    </source>
</evidence>
<feature type="domain" description="POTRA" evidence="8">
    <location>
        <begin position="39"/>
        <end position="121"/>
    </location>
</feature>
<keyword evidence="3" id="KW-0812">Transmembrane</keyword>
<evidence type="ECO:0000256" key="7">
    <source>
        <dbReference type="NCBIfam" id="TIGR03303"/>
    </source>
</evidence>
<dbReference type="GO" id="GO:0071709">
    <property type="term" value="P:membrane assembly"/>
    <property type="evidence" value="ECO:0007669"/>
    <property type="project" value="InterPro"/>
</dbReference>
<dbReference type="PROSITE" id="PS51779">
    <property type="entry name" value="POTRA"/>
    <property type="match status" value="1"/>
</dbReference>
<comment type="subcellular location">
    <subcellularLocation>
        <location evidence="1">Membrane</location>
    </subcellularLocation>
</comment>
<dbReference type="Gene3D" id="2.40.160.50">
    <property type="entry name" value="membrane protein fhac: a member of the omp85/tpsb transporter family"/>
    <property type="match status" value="1"/>
</dbReference>
<dbReference type="NCBIfam" id="TIGR03303">
    <property type="entry name" value="OM_YaeT"/>
    <property type="match status" value="1"/>
</dbReference>
<comment type="caution">
    <text evidence="9">The sequence shown here is derived from an EMBL/GenBank/DDBJ whole genome shotgun (WGS) entry which is preliminary data.</text>
</comment>
<dbReference type="Gene3D" id="3.10.20.310">
    <property type="entry name" value="membrane protein fhac"/>
    <property type="match status" value="3"/>
</dbReference>
<keyword evidence="2" id="KW-1134">Transmembrane beta strand</keyword>